<reference evidence="2 3" key="1">
    <citation type="submission" date="2018-06" db="EMBL/GenBank/DDBJ databases">
        <title>Spirosoma sp. HMF3257 Genome sequencing and assembly.</title>
        <authorList>
            <person name="Kang H."/>
            <person name="Cha I."/>
            <person name="Kim H."/>
            <person name="Kang J."/>
            <person name="Joh K."/>
        </authorList>
    </citation>
    <scope>NUCLEOTIDE SEQUENCE [LARGE SCALE GENOMIC DNA]</scope>
    <source>
        <strain evidence="2 3">HMF3257</strain>
    </source>
</reference>
<keyword evidence="3" id="KW-1185">Reference proteome</keyword>
<evidence type="ECO:0008006" key="4">
    <source>
        <dbReference type="Google" id="ProtNLM"/>
    </source>
</evidence>
<proteinExistence type="predicted"/>
<dbReference type="PROSITE" id="PS51257">
    <property type="entry name" value="PROKAR_LIPOPROTEIN"/>
    <property type="match status" value="1"/>
</dbReference>
<name>A0A327NF23_9BACT</name>
<evidence type="ECO:0000313" key="3">
    <source>
        <dbReference type="Proteomes" id="UP000249016"/>
    </source>
</evidence>
<keyword evidence="1" id="KW-0732">Signal</keyword>
<accession>A0A327NF23</accession>
<feature type="signal peptide" evidence="1">
    <location>
        <begin position="1"/>
        <end position="22"/>
    </location>
</feature>
<comment type="caution">
    <text evidence="2">The sequence shown here is derived from an EMBL/GenBank/DDBJ whole genome shotgun (WGS) entry which is preliminary data.</text>
</comment>
<evidence type="ECO:0000313" key="2">
    <source>
        <dbReference type="EMBL" id="RAI73363.1"/>
    </source>
</evidence>
<evidence type="ECO:0000256" key="1">
    <source>
        <dbReference type="SAM" id="SignalP"/>
    </source>
</evidence>
<gene>
    <name evidence="2" type="ORF">HMF3257_00985</name>
</gene>
<organism evidence="2 3">
    <name type="scientific">Spirosoma telluris</name>
    <dbReference type="NCBI Taxonomy" id="2183553"/>
    <lineage>
        <taxon>Bacteria</taxon>
        <taxon>Pseudomonadati</taxon>
        <taxon>Bacteroidota</taxon>
        <taxon>Cytophagia</taxon>
        <taxon>Cytophagales</taxon>
        <taxon>Cytophagaceae</taxon>
        <taxon>Spirosoma</taxon>
    </lineage>
</organism>
<dbReference type="OrthoDB" id="961642at2"/>
<dbReference type="Proteomes" id="UP000249016">
    <property type="component" value="Unassembled WGS sequence"/>
</dbReference>
<feature type="chain" id="PRO_5016348294" description="Lipocalin-like domain-containing protein" evidence="1">
    <location>
        <begin position="23"/>
        <end position="147"/>
    </location>
</feature>
<dbReference type="EMBL" id="QLII01000001">
    <property type="protein sequence ID" value="RAI73363.1"/>
    <property type="molecule type" value="Genomic_DNA"/>
</dbReference>
<protein>
    <recommendedName>
        <fullName evidence="4">Lipocalin-like domain-containing protein</fullName>
    </recommendedName>
</protein>
<dbReference type="AlphaFoldDB" id="A0A327NF23"/>
<sequence length="147" mass="16123">MKTFYTKSIRPLLVVFTFILLASSCSKKSDPDPLDQYVGSWTETTLNGQADTGDDLTISKSGTTLTLRDFLANDFTATLSGSGIQADNKNINTGATYTFTDNTKGVIYLKNLTGSVSGDKLTLKYTFYSESATKYITVDFTEVFVKK</sequence>
<dbReference type="RefSeq" id="WP_111340243.1">
    <property type="nucleotide sequence ID" value="NZ_QLII01000001.1"/>
</dbReference>